<dbReference type="PANTHER" id="PTHR13622:SF8">
    <property type="entry name" value="THIAMIN PYROPHOSPHOKINASE 1"/>
    <property type="match status" value="1"/>
</dbReference>
<dbReference type="PANTHER" id="PTHR13622">
    <property type="entry name" value="THIAMIN PYROPHOSPHOKINASE"/>
    <property type="match status" value="1"/>
</dbReference>
<feature type="domain" description="Nudix hydrolase" evidence="2">
    <location>
        <begin position="157"/>
        <end position="307"/>
    </location>
</feature>
<feature type="region of interest" description="Disordered" evidence="1">
    <location>
        <begin position="1"/>
        <end position="21"/>
    </location>
</feature>
<organism evidence="3 4">
    <name type="scientific">Taphrina deformans (strain PYCC 5710 / ATCC 11124 / CBS 356.35 / IMI 108563 / JCM 9778 / NBRC 8474)</name>
    <name type="common">Peach leaf curl fungus</name>
    <name type="synonym">Lalaria deformans</name>
    <dbReference type="NCBI Taxonomy" id="1097556"/>
    <lineage>
        <taxon>Eukaryota</taxon>
        <taxon>Fungi</taxon>
        <taxon>Dikarya</taxon>
        <taxon>Ascomycota</taxon>
        <taxon>Taphrinomycotina</taxon>
        <taxon>Taphrinomycetes</taxon>
        <taxon>Taphrinales</taxon>
        <taxon>Taphrinaceae</taxon>
        <taxon>Taphrina</taxon>
    </lineage>
</organism>
<dbReference type="PROSITE" id="PS51462">
    <property type="entry name" value="NUDIX"/>
    <property type="match status" value="1"/>
</dbReference>
<evidence type="ECO:0000313" key="4">
    <source>
        <dbReference type="Proteomes" id="UP000013776"/>
    </source>
</evidence>
<dbReference type="InterPro" id="IPR000086">
    <property type="entry name" value="NUDIX_hydrolase_dom"/>
</dbReference>
<sequence length="339" mass="37815">MDRPDTDDPRSTDQGPSSAPKKTFLDLIDACDSFPRITPAGVPEAERLSRFYAKGHLVGYLRASVVSALKTDFPSYFDILPNEGSAFDVFVRDQEDKSVGALSKLLNGVAQFWHTRDTFEVLKGWRGEQYTIYGPERAILFTLERAACGLFGLVTYGAHMTAYIPATETSPIRVWCPRRSSTKATFPNMLDNSAAGGISNGLSAYETMVKEANEEASVPEDIARKLIRSVGAISYIYVDGTVDQGAGWIQPEVEYVYDLPLTAEASDLVLRPNDGEAVDFELWTIDKVSEEMLAGHFKPNCAAVMIDFMIRHGLLTYENEPDYLRILQRLHRTFEFPVQ</sequence>
<accession>R4XB82</accession>
<dbReference type="Pfam" id="PF15916">
    <property type="entry name" value="DUF4743"/>
    <property type="match status" value="1"/>
</dbReference>
<dbReference type="InterPro" id="IPR015797">
    <property type="entry name" value="NUDIX_hydrolase-like_dom_sf"/>
</dbReference>
<dbReference type="Proteomes" id="UP000013776">
    <property type="component" value="Unassembled WGS sequence"/>
</dbReference>
<proteinExistence type="predicted"/>
<gene>
    <name evidence="3" type="ORF">TAPDE_001246</name>
</gene>
<keyword evidence="4" id="KW-1185">Reference proteome</keyword>
<dbReference type="CDD" id="cd03676">
    <property type="entry name" value="NUDIX_Tnr3_like"/>
    <property type="match status" value="1"/>
</dbReference>
<evidence type="ECO:0000256" key="1">
    <source>
        <dbReference type="SAM" id="MobiDB-lite"/>
    </source>
</evidence>
<protein>
    <submittedName>
        <fullName evidence="3">Thiamin pyrophosphokinase-related protein</fullName>
    </submittedName>
</protein>
<evidence type="ECO:0000313" key="3">
    <source>
        <dbReference type="EMBL" id="CCG81597.1"/>
    </source>
</evidence>
<feature type="compositionally biased region" description="Basic and acidic residues" evidence="1">
    <location>
        <begin position="1"/>
        <end position="11"/>
    </location>
</feature>
<dbReference type="Gene3D" id="3.90.79.10">
    <property type="entry name" value="Nucleoside Triphosphate Pyrophosphohydrolase"/>
    <property type="match status" value="1"/>
</dbReference>
<comment type="caution">
    <text evidence="3">The sequence shown here is derived from an EMBL/GenBank/DDBJ whole genome shotgun (WGS) entry which is preliminary data.</text>
</comment>
<dbReference type="eggNOG" id="KOG4313">
    <property type="taxonomic scope" value="Eukaryota"/>
</dbReference>
<dbReference type="GO" id="GO:0044715">
    <property type="term" value="F:8-oxo-dGDP phosphatase activity"/>
    <property type="evidence" value="ECO:0007669"/>
    <property type="project" value="TreeGrafter"/>
</dbReference>
<dbReference type="InterPro" id="IPR031804">
    <property type="entry name" value="DUF4743"/>
</dbReference>
<dbReference type="EMBL" id="CAHR02000046">
    <property type="protein sequence ID" value="CCG81597.1"/>
    <property type="molecule type" value="Genomic_DNA"/>
</dbReference>
<dbReference type="STRING" id="1097556.R4XB82"/>
<name>R4XB82_TAPDE</name>
<dbReference type="VEuPathDB" id="FungiDB:TAPDE_001246"/>
<dbReference type="OrthoDB" id="10261522at2759"/>
<reference evidence="3 4" key="1">
    <citation type="journal article" date="2013" name="MBio">
        <title>Genome sequencing of the plant pathogen Taphrina deformans, the causal agent of peach leaf curl.</title>
        <authorList>
            <person name="Cisse O.H."/>
            <person name="Almeida J.M.G.C.F."/>
            <person name="Fonseca A."/>
            <person name="Kumar A.A."/>
            <person name="Salojaervi J."/>
            <person name="Overmyer K."/>
            <person name="Hauser P.M."/>
            <person name="Pagni M."/>
        </authorList>
    </citation>
    <scope>NUCLEOTIDE SEQUENCE [LARGE SCALE GENOMIC DNA]</scope>
    <source>
        <strain evidence="4">PYCC 5710 / ATCC 11124 / CBS 356.35 / IMI 108563 / JCM 9778 / NBRC 8474</strain>
    </source>
</reference>
<evidence type="ECO:0000259" key="2">
    <source>
        <dbReference type="PROSITE" id="PS51462"/>
    </source>
</evidence>
<dbReference type="SUPFAM" id="SSF55811">
    <property type="entry name" value="Nudix"/>
    <property type="match status" value="1"/>
</dbReference>
<dbReference type="FunFam" id="3.90.79.10:FF:000019">
    <property type="entry name" value="Thiamin pyrophosphokinase, putative"/>
    <property type="match status" value="1"/>
</dbReference>
<dbReference type="AlphaFoldDB" id="R4XB82"/>